<protein>
    <recommendedName>
        <fullName evidence="7">Translocation and assembly module TamB C-terminal domain-containing protein</fullName>
    </recommendedName>
</protein>
<keyword evidence="2 6" id="KW-0812">Transmembrane</keyword>
<evidence type="ECO:0000256" key="1">
    <source>
        <dbReference type="ARBA" id="ARBA00004167"/>
    </source>
</evidence>
<dbReference type="RefSeq" id="WP_345079969.1">
    <property type="nucleotide sequence ID" value="NZ_BAABFA010000008.1"/>
</dbReference>
<dbReference type="PANTHER" id="PTHR36985:SF1">
    <property type="entry name" value="TRANSLOCATION AND ASSEMBLY MODULE SUBUNIT TAMB"/>
    <property type="match status" value="1"/>
</dbReference>
<keyword evidence="9" id="KW-1185">Reference proteome</keyword>
<reference evidence="9" key="1">
    <citation type="journal article" date="2019" name="Int. J. Syst. Evol. Microbiol.">
        <title>The Global Catalogue of Microorganisms (GCM) 10K type strain sequencing project: providing services to taxonomists for standard genome sequencing and annotation.</title>
        <authorList>
            <consortium name="The Broad Institute Genomics Platform"/>
            <consortium name="The Broad Institute Genome Sequencing Center for Infectious Disease"/>
            <person name="Wu L."/>
            <person name="Ma J."/>
        </authorList>
    </citation>
    <scope>NUCLEOTIDE SEQUENCE [LARGE SCALE GENOMIC DNA]</scope>
    <source>
        <strain evidence="9">JCM 32105</strain>
    </source>
</reference>
<feature type="region of interest" description="Disordered" evidence="5">
    <location>
        <begin position="805"/>
        <end position="827"/>
    </location>
</feature>
<evidence type="ECO:0000256" key="4">
    <source>
        <dbReference type="ARBA" id="ARBA00023136"/>
    </source>
</evidence>
<feature type="domain" description="Translocation and assembly module TamB C-terminal" evidence="7">
    <location>
        <begin position="1206"/>
        <end position="1645"/>
    </location>
</feature>
<dbReference type="Pfam" id="PF04357">
    <property type="entry name" value="TamB"/>
    <property type="match status" value="1"/>
</dbReference>
<organism evidence="8 9">
    <name type="scientific">Nemorincola caseinilytica</name>
    <dbReference type="NCBI Taxonomy" id="2054315"/>
    <lineage>
        <taxon>Bacteria</taxon>
        <taxon>Pseudomonadati</taxon>
        <taxon>Bacteroidota</taxon>
        <taxon>Chitinophagia</taxon>
        <taxon>Chitinophagales</taxon>
        <taxon>Chitinophagaceae</taxon>
        <taxon>Nemorincola</taxon>
    </lineage>
</organism>
<evidence type="ECO:0000256" key="5">
    <source>
        <dbReference type="SAM" id="MobiDB-lite"/>
    </source>
</evidence>
<dbReference type="InterPro" id="IPR007452">
    <property type="entry name" value="TamB_C"/>
</dbReference>
<feature type="region of interest" description="Disordered" evidence="5">
    <location>
        <begin position="1678"/>
        <end position="1715"/>
    </location>
</feature>
<feature type="transmembrane region" description="Helical" evidence="6">
    <location>
        <begin position="7"/>
        <end position="26"/>
    </location>
</feature>
<keyword evidence="4 6" id="KW-0472">Membrane</keyword>
<evidence type="ECO:0000259" key="7">
    <source>
        <dbReference type="Pfam" id="PF04357"/>
    </source>
</evidence>
<evidence type="ECO:0000256" key="3">
    <source>
        <dbReference type="ARBA" id="ARBA00022989"/>
    </source>
</evidence>
<dbReference type="Proteomes" id="UP001500067">
    <property type="component" value="Unassembled WGS sequence"/>
</dbReference>
<keyword evidence="3 6" id="KW-1133">Transmembrane helix</keyword>
<dbReference type="EMBL" id="BAABFA010000008">
    <property type="protein sequence ID" value="GAA4463378.1"/>
    <property type="molecule type" value="Genomic_DNA"/>
</dbReference>
<feature type="compositionally biased region" description="Basic residues" evidence="5">
    <location>
        <begin position="1706"/>
        <end position="1715"/>
    </location>
</feature>
<evidence type="ECO:0000313" key="8">
    <source>
        <dbReference type="EMBL" id="GAA4463378.1"/>
    </source>
</evidence>
<name>A0ABP8NBY4_9BACT</name>
<evidence type="ECO:0000256" key="6">
    <source>
        <dbReference type="SAM" id="Phobius"/>
    </source>
</evidence>
<comment type="subcellular location">
    <subcellularLocation>
        <location evidence="1">Membrane</location>
        <topology evidence="1">Single-pass membrane protein</topology>
    </subcellularLocation>
</comment>
<sequence length="1715" mass="189605">MRKAIKVILWILFSIILLILGAALFLNSQWGQNIVRGRAEKFLAGKLHTEVRIGFLGVGFPKFVVIKDVLVRDRAQDTLLSVRELKVDISMLRLLNKKIDVQQVILTGVHSHIYRASYDTNFNFTYIIDAFAGKGDATTEPQAEEPADTSSSKPFTIDIGRVRLNDIHARFDDHTGGMLLAVDLDKLDLRMKKVDLQQMRFHVKDLAVEGLQTIYIQDTSYLPPDEDKEPGNADLQLAADNISLQKVAFRYRDKLNKMLFAVSLGKLELELNKFGLADNVVDVERLDLSNTGAELVMGKNATPPAVVDTIVTIDTTEGWRVAAGKVRLAGVSFRMDNENELHQPRGMDYAHMYLKGVELDAEKLRYSTDSISGAIKHLAANEQSGVKVKELRTNFTYDPQGAVLNDLYLETPGTVLQDHLEVHYPSLDSIAQQLPLMQLNVDLRRSKVAMSDVLLFVPDLAQQKMFAENADASLQLEARIIGQLRDLDISRLYAKGLTNTEILLRGRLTGLPDADRVGYDLHIATLRSCAKDVNPFVPDSVLMSVRIPDQFSITGKVAGTVQDYNTDLNLSSTDGMAYLKGYLHMSPGKGRERYDMLINTADLNVGRIIRQDSMLGRVTANFVAKGTGLDPKAMSASVDGNIISAMVKGYRYHDMRLYGRMADKQGDLDLMCTDPNVRIQLKGHADLRGEHPAVKADIRIDSIDLQALRLYATELRASGTIHADFPVLDPDYPQGRFIWWQPVVNADGKRYFLDSLYIISRPSADTGQNIIADLGVLTASITGKTPLRKIGPILADHIDRHYKFPKRKKDSTGRAADTALAATPKPSDTATLPADYSLHVVADVVDRPMLRGILPDLKSFDSIHLRCSLTPRTLLLDVTMPDIVYGTTTISQGIVTVRGTDSAFTYRITADQIKQSQFSLYYADINGRIEQNLITTSITLADAESKERFVLEASMQKVGDSQIVHLEPGLKLDYRDWEVAQPNRIVLAGGGFYISNFQISNAGQYIKANSEAPRVNAPMKIDISNFALANLTKAISTGDTLVADGMLTATVNIEQFSPATRISGDVAIRSLVVMGDTLGDLHVTADNKQDNAIAAKVDLKGKGNDIAMNGTYYLKPVNGNDLKFDVDVNTLSLQTFESLAQHQIKNSSGFIKGKLAIQGAIKAPKITGELRTEDLTTTITQLNAEYRLPAEKIVFSEEGIVLNDLDIHDKDNNKATINGKIDTRDLDKIDLDLNVRANQWRVVQSTARDNKLFYGDLLVTANINVKGPMEAPGVDGTLRILKGTEMTIVNPESKPEIESRKGIVRFVNMRDTARRNVLAPRNRPPAQRTSYRSSDVNVNITADKEASFTLKLDQGSGDLLTVKGDANINAAINQAGNITLTGMYSLNDGAYQLNYNLVKRKFRIAKGSTITFAGDPVKNTTLDVTAVYEAQVPPYDLVQREVSDPAQLNYYKQRLPFNVNLYMTGPVMTPYLSFDVRLPEGRALRMAADQVELVQSKLAQVRTDTSELNKQVFAVLVLNRFVSDDPFSSGAGSSASFAAMQSVSTFLGEQLDRAADRFVKGVDLSVDLATTEDYTTGSLRQRTNLGLAASKQLLNDRLKLTLGNNFELEGAQNNNNNQASYIPSNLAADYMLSPDGKYVLRAYRQAYDVGVLQGFVTEAGVNFIVSLDYNNFRRAIRGNRNRNRNDSTVIPRTQKGPADTTGKKDKTPKRKKGTK</sequence>
<gene>
    <name evidence="8" type="ORF">GCM10023093_11700</name>
</gene>
<comment type="caution">
    <text evidence="8">The sequence shown here is derived from an EMBL/GenBank/DDBJ whole genome shotgun (WGS) entry which is preliminary data.</text>
</comment>
<proteinExistence type="predicted"/>
<dbReference type="PANTHER" id="PTHR36985">
    <property type="entry name" value="TRANSLOCATION AND ASSEMBLY MODULE SUBUNIT TAMB"/>
    <property type="match status" value="1"/>
</dbReference>
<evidence type="ECO:0000313" key="9">
    <source>
        <dbReference type="Proteomes" id="UP001500067"/>
    </source>
</evidence>
<evidence type="ECO:0000256" key="2">
    <source>
        <dbReference type="ARBA" id="ARBA00022692"/>
    </source>
</evidence>
<accession>A0ABP8NBY4</accession>